<feature type="domain" description="Transposase IS204/IS1001/IS1096/IS1165 DDE" evidence="1">
    <location>
        <begin position="171"/>
        <end position="430"/>
    </location>
</feature>
<keyword evidence="5" id="KW-1185">Reference proteome</keyword>
<dbReference type="PANTHER" id="PTHR33498:SF1">
    <property type="entry name" value="TRANSPOSASE FOR INSERTION SEQUENCE ELEMENT IS1557"/>
    <property type="match status" value="1"/>
</dbReference>
<proteinExistence type="predicted"/>
<dbReference type="AlphaFoldDB" id="A0A3N4ZY75"/>
<dbReference type="InterPro" id="IPR002560">
    <property type="entry name" value="Transposase_DDE"/>
</dbReference>
<dbReference type="NCBIfam" id="NF033550">
    <property type="entry name" value="transpos_ISL3"/>
    <property type="match status" value="1"/>
</dbReference>
<reference evidence="2 5" key="1">
    <citation type="submission" date="2018-11" db="EMBL/GenBank/DDBJ databases">
        <title>Sequencing the genomes of 1000 actinobacteria strains.</title>
        <authorList>
            <person name="Klenk H.-P."/>
        </authorList>
    </citation>
    <scope>NUCLEOTIDE SEQUENCE [LARGE SCALE GENOMIC DNA]</scope>
    <source>
        <strain evidence="2 5">DSM 14418</strain>
    </source>
</reference>
<evidence type="ECO:0000313" key="2">
    <source>
        <dbReference type="EMBL" id="RPF26015.1"/>
    </source>
</evidence>
<evidence type="ECO:0000259" key="1">
    <source>
        <dbReference type="Pfam" id="PF01610"/>
    </source>
</evidence>
<dbReference type="RefSeq" id="WP_425459468.1">
    <property type="nucleotide sequence ID" value="NZ_RKRA01000001.1"/>
</dbReference>
<accession>A0A3N4ZY75</accession>
<sequence>MDHPTSCCLRGGTYCSRTDTLFGIAGVHVTDVRRTETGLVLTVETPPRVEGCRRCGVVAVGHGRRVRVLHDVPSHAAPVTVVWRRRTWVCPDPGCPAGSFSEDVADLVIGGAKLTARAVRWAIGQLRREHASIAGLARQLGVDWHTLWDTVRPELDAMAKDESRFAGVNALGVDEHVWHHTPHRIKDKGPKEMTGMVDLTRDATGRTRAKLLDLVPGRSGKVYEKWLQDRGPTFTAGVKVATLDPFRGYQNAIDAELEDAAAVLDAFHVTKLGVDVVDEVRRRVQQHTTGHRGRRDDPLYKVRNVLRAGADRLTSRQWDRLERDLPAGDPDGEVLLAWQCYQRLRSVYHLPDLAEARKVAEHIVATFHTCPVPEVARLGRTLRRWKTQFLGYFTTNRASNGGTEALNGIIELHRRIARGFRNKDNYRLRMLLVGGGLTPPILR</sequence>
<protein>
    <submittedName>
        <fullName evidence="2">Transposase</fullName>
    </submittedName>
</protein>
<dbReference type="InterPro" id="IPR047951">
    <property type="entry name" value="Transpos_ISL3"/>
</dbReference>
<name>A0A3N4ZY75_9MICO</name>
<evidence type="ECO:0000313" key="5">
    <source>
        <dbReference type="Proteomes" id="UP000280726"/>
    </source>
</evidence>
<evidence type="ECO:0000313" key="4">
    <source>
        <dbReference type="EMBL" id="RPF28705.1"/>
    </source>
</evidence>
<dbReference type="Proteomes" id="UP000280726">
    <property type="component" value="Unassembled WGS sequence"/>
</dbReference>
<organism evidence="2 5">
    <name type="scientific">Georgenia muralis</name>
    <dbReference type="NCBI Taxonomy" id="154117"/>
    <lineage>
        <taxon>Bacteria</taxon>
        <taxon>Bacillati</taxon>
        <taxon>Actinomycetota</taxon>
        <taxon>Actinomycetes</taxon>
        <taxon>Micrococcales</taxon>
        <taxon>Bogoriellaceae</taxon>
        <taxon>Georgenia</taxon>
    </lineage>
</organism>
<evidence type="ECO:0000313" key="3">
    <source>
        <dbReference type="EMBL" id="RPF27966.1"/>
    </source>
</evidence>
<dbReference type="EMBL" id="RKRA01000001">
    <property type="protein sequence ID" value="RPF27966.1"/>
    <property type="molecule type" value="Genomic_DNA"/>
</dbReference>
<dbReference type="PANTHER" id="PTHR33498">
    <property type="entry name" value="TRANSPOSASE FOR INSERTION SEQUENCE ELEMENT IS1557"/>
    <property type="match status" value="1"/>
</dbReference>
<dbReference type="EMBL" id="RKRA01000001">
    <property type="protein sequence ID" value="RPF28705.1"/>
    <property type="molecule type" value="Genomic_DNA"/>
</dbReference>
<comment type="caution">
    <text evidence="2">The sequence shown here is derived from an EMBL/GenBank/DDBJ whole genome shotgun (WGS) entry which is preliminary data.</text>
</comment>
<gene>
    <name evidence="2" type="ORF">EDD32_0434</name>
    <name evidence="3" type="ORF">EDD32_2470</name>
    <name evidence="4" type="ORF">EDD32_3244</name>
</gene>
<dbReference type="EMBL" id="RKRA01000001">
    <property type="protein sequence ID" value="RPF26015.1"/>
    <property type="molecule type" value="Genomic_DNA"/>
</dbReference>
<dbReference type="Pfam" id="PF01610">
    <property type="entry name" value="DDE_Tnp_ISL3"/>
    <property type="match status" value="1"/>
</dbReference>